<sequence>MQAQQVDTTTKRKRNRLSTEAREYRQLLADTFPHEGNVRAPEIAARFGMGLSTFWKYVAEGRIKQPTRYGSRISVWDAEYIRTLEKNGIPDSVVREGSV</sequence>
<evidence type="ECO:0000313" key="3">
    <source>
        <dbReference type="Proteomes" id="UP000192491"/>
    </source>
</evidence>
<name>A0A1Y1QF47_9GAMM</name>
<evidence type="ECO:0000313" key="2">
    <source>
        <dbReference type="EMBL" id="OQX03953.1"/>
    </source>
</evidence>
<comment type="caution">
    <text evidence="2">The sequence shown here is derived from an EMBL/GenBank/DDBJ whole genome shotgun (WGS) entry which is preliminary data.</text>
</comment>
<proteinExistence type="predicted"/>
<protein>
    <submittedName>
        <fullName evidence="2">Uncharacterized protein</fullName>
    </submittedName>
</protein>
<feature type="region of interest" description="Disordered" evidence="1">
    <location>
        <begin position="1"/>
        <end position="20"/>
    </location>
</feature>
<dbReference type="AlphaFoldDB" id="A0A1Y1QF47"/>
<accession>A0A1Y1QF47</accession>
<reference evidence="2 3" key="1">
    <citation type="submission" date="2017-01" db="EMBL/GenBank/DDBJ databases">
        <title>Novel large sulfur bacteria in the metagenomes of groundwater-fed chemosynthetic microbial mats in the Lake Huron basin.</title>
        <authorList>
            <person name="Sharrar A.M."/>
            <person name="Flood B.E."/>
            <person name="Bailey J.V."/>
            <person name="Jones D.S."/>
            <person name="Biddanda B."/>
            <person name="Ruberg S.A."/>
            <person name="Marcus D.N."/>
            <person name="Dick G.J."/>
        </authorList>
    </citation>
    <scope>NUCLEOTIDE SEQUENCE [LARGE SCALE GENOMIC DNA]</scope>
    <source>
        <strain evidence="2">A8</strain>
    </source>
</reference>
<dbReference type="Proteomes" id="UP000192491">
    <property type="component" value="Unassembled WGS sequence"/>
</dbReference>
<dbReference type="EMBL" id="MTEJ01000368">
    <property type="protein sequence ID" value="OQX03953.1"/>
    <property type="molecule type" value="Genomic_DNA"/>
</dbReference>
<gene>
    <name evidence="2" type="ORF">BWK73_37760</name>
</gene>
<evidence type="ECO:0000256" key="1">
    <source>
        <dbReference type="SAM" id="MobiDB-lite"/>
    </source>
</evidence>
<organism evidence="2 3">
    <name type="scientific">Thiothrix lacustris</name>
    <dbReference type="NCBI Taxonomy" id="525917"/>
    <lineage>
        <taxon>Bacteria</taxon>
        <taxon>Pseudomonadati</taxon>
        <taxon>Pseudomonadota</taxon>
        <taxon>Gammaproteobacteria</taxon>
        <taxon>Thiotrichales</taxon>
        <taxon>Thiotrichaceae</taxon>
        <taxon>Thiothrix</taxon>
    </lineage>
</organism>